<keyword evidence="12" id="KW-1185">Reference proteome</keyword>
<evidence type="ECO:0000256" key="5">
    <source>
        <dbReference type="ARBA" id="ARBA00038437"/>
    </source>
</evidence>
<dbReference type="GO" id="GO:0003676">
    <property type="term" value="F:nucleic acid binding"/>
    <property type="evidence" value="ECO:0007669"/>
    <property type="project" value="InterPro"/>
</dbReference>
<dbReference type="Pfam" id="PF00270">
    <property type="entry name" value="DEAD"/>
    <property type="match status" value="1"/>
</dbReference>
<dbReference type="Pfam" id="PF03880">
    <property type="entry name" value="DbpA"/>
    <property type="match status" value="1"/>
</dbReference>
<dbReference type="Gene3D" id="3.30.70.330">
    <property type="match status" value="1"/>
</dbReference>
<dbReference type="RefSeq" id="WP_091848391.1">
    <property type="nucleotide sequence ID" value="NZ_FOHZ01000001.1"/>
</dbReference>
<keyword evidence="1 7" id="KW-0547">Nucleotide-binding</keyword>
<evidence type="ECO:0000259" key="9">
    <source>
        <dbReference type="PROSITE" id="PS51194"/>
    </source>
</evidence>
<dbReference type="InterPro" id="IPR005580">
    <property type="entry name" value="DbpA/CsdA_RNA-bd_dom"/>
</dbReference>
<dbReference type="EMBL" id="FOHZ01000001">
    <property type="protein sequence ID" value="SES69960.1"/>
    <property type="molecule type" value="Genomic_DNA"/>
</dbReference>
<evidence type="ECO:0000259" key="8">
    <source>
        <dbReference type="PROSITE" id="PS51192"/>
    </source>
</evidence>
<dbReference type="Gene3D" id="3.40.50.300">
    <property type="entry name" value="P-loop containing nucleotide triphosphate hydrolases"/>
    <property type="match status" value="2"/>
</dbReference>
<dbReference type="InterPro" id="IPR050079">
    <property type="entry name" value="DEAD_box_RNA_helicase"/>
</dbReference>
<protein>
    <submittedName>
        <fullName evidence="11">ATP-independent RNA helicase DbpA</fullName>
    </submittedName>
</protein>
<dbReference type="PROSITE" id="PS51194">
    <property type="entry name" value="HELICASE_CTER"/>
    <property type="match status" value="1"/>
</dbReference>
<proteinExistence type="inferred from homology"/>
<reference evidence="12" key="1">
    <citation type="submission" date="2016-10" db="EMBL/GenBank/DDBJ databases">
        <authorList>
            <person name="Varghese N."/>
            <person name="Submissions S."/>
        </authorList>
    </citation>
    <scope>NUCLEOTIDE SEQUENCE [LARGE SCALE GENOMIC DNA]</scope>
    <source>
        <strain evidence="12">CGMCC 1.6489</strain>
    </source>
</reference>
<evidence type="ECO:0000256" key="7">
    <source>
        <dbReference type="RuleBase" id="RU000492"/>
    </source>
</evidence>
<dbReference type="AlphaFoldDB" id="A0A1H9YLK3"/>
<dbReference type="GO" id="GO:0003724">
    <property type="term" value="F:RNA helicase activity"/>
    <property type="evidence" value="ECO:0007669"/>
    <property type="project" value="InterPro"/>
</dbReference>
<evidence type="ECO:0000259" key="10">
    <source>
        <dbReference type="PROSITE" id="PS51195"/>
    </source>
</evidence>
<dbReference type="STRING" id="430453.SAMN04487962_101233"/>
<feature type="short sequence motif" description="Q motif" evidence="6">
    <location>
        <begin position="1"/>
        <end position="29"/>
    </location>
</feature>
<organism evidence="11 12">
    <name type="scientific">Marinobacter segnicrescens</name>
    <dbReference type="NCBI Taxonomy" id="430453"/>
    <lineage>
        <taxon>Bacteria</taxon>
        <taxon>Pseudomonadati</taxon>
        <taxon>Pseudomonadota</taxon>
        <taxon>Gammaproteobacteria</taxon>
        <taxon>Pseudomonadales</taxon>
        <taxon>Marinobacteraceae</taxon>
        <taxon>Marinobacter</taxon>
    </lineage>
</organism>
<dbReference type="SUPFAM" id="SSF52540">
    <property type="entry name" value="P-loop containing nucleoside triphosphate hydrolases"/>
    <property type="match status" value="1"/>
</dbReference>
<dbReference type="NCBIfam" id="NF008744">
    <property type="entry name" value="PRK11776.1"/>
    <property type="match status" value="1"/>
</dbReference>
<dbReference type="InterPro" id="IPR012677">
    <property type="entry name" value="Nucleotide-bd_a/b_plait_sf"/>
</dbReference>
<evidence type="ECO:0000256" key="1">
    <source>
        <dbReference type="ARBA" id="ARBA00022741"/>
    </source>
</evidence>
<dbReference type="SMART" id="SM00487">
    <property type="entry name" value="DEXDc"/>
    <property type="match status" value="1"/>
</dbReference>
<evidence type="ECO:0000256" key="4">
    <source>
        <dbReference type="ARBA" id="ARBA00022840"/>
    </source>
</evidence>
<dbReference type="Proteomes" id="UP000198762">
    <property type="component" value="Unassembled WGS sequence"/>
</dbReference>
<dbReference type="InterPro" id="IPR014001">
    <property type="entry name" value="Helicase_ATP-bd"/>
</dbReference>
<sequence>MSFQISGLSQAMLDNLGNLGFTEPTPIQQQALPPVLAGQDVIAMARTGSGKTAAFGIGLVEKLDVRRFAVQGLVLCPTRELADQVARAIRELARSRHNVKVLTLCGGTPIGPQIGSLSHGAHIVVGTPGRVKDHLDKGTLTLDRLQTLVLDEADRMLDMGFEEAVNAIVARSPERRQTLLFSATWPEHVRQLSERYQQTPVSVTVEAGAEASALAIREVFYEVPEGQAQKALAGLLSTQQPSSCLVFCATKQQCDDVVSFLTQQGFGAAALHGDMDQKDRDQVLILFANQSCPILVATDVAARGLDIDDLPLVVNMEPARSPETHTHRIGRTGRAGNQGVAVTFFSPSGAHKIARLEQVRGHGIEPLDASDLVSATPAPWRPARVTLCIAGGRKEKVRPGDILGALTGEAGLPGGVVGKITIQDYQSFVAVDSAVADKALKRLEQGRIKGRRFRVRALGPGL</sequence>
<dbReference type="InterPro" id="IPR011545">
    <property type="entry name" value="DEAD/DEAH_box_helicase_dom"/>
</dbReference>
<dbReference type="InterPro" id="IPR044742">
    <property type="entry name" value="DEAD/DEAH_RhlB"/>
</dbReference>
<feature type="domain" description="Helicase C-terminal" evidence="9">
    <location>
        <begin position="215"/>
        <end position="375"/>
    </location>
</feature>
<keyword evidence="4 7" id="KW-0067">ATP-binding</keyword>
<comment type="similarity">
    <text evidence="5 7">Belongs to the DEAD box helicase family.</text>
</comment>
<keyword evidence="2 7" id="KW-0378">Hydrolase</keyword>
<evidence type="ECO:0000256" key="6">
    <source>
        <dbReference type="PROSITE-ProRule" id="PRU00552"/>
    </source>
</evidence>
<dbReference type="InterPro" id="IPR001650">
    <property type="entry name" value="Helicase_C-like"/>
</dbReference>
<dbReference type="InterPro" id="IPR014014">
    <property type="entry name" value="RNA_helicase_DEAD_Q_motif"/>
</dbReference>
<gene>
    <name evidence="11" type="ORF">SAMN04487962_101233</name>
</gene>
<dbReference type="PROSITE" id="PS00039">
    <property type="entry name" value="DEAD_ATP_HELICASE"/>
    <property type="match status" value="1"/>
</dbReference>
<dbReference type="CDD" id="cd12501">
    <property type="entry name" value="RRM_EcDbpA_like"/>
    <property type="match status" value="1"/>
</dbReference>
<dbReference type="SMART" id="SM00490">
    <property type="entry name" value="HELICc"/>
    <property type="match status" value="1"/>
</dbReference>
<keyword evidence="3 7" id="KW-0347">Helicase</keyword>
<dbReference type="GO" id="GO:0005829">
    <property type="term" value="C:cytosol"/>
    <property type="evidence" value="ECO:0007669"/>
    <property type="project" value="TreeGrafter"/>
</dbReference>
<dbReference type="OrthoDB" id="9805696at2"/>
<evidence type="ECO:0000256" key="2">
    <source>
        <dbReference type="ARBA" id="ARBA00022801"/>
    </source>
</evidence>
<dbReference type="GO" id="GO:0005524">
    <property type="term" value="F:ATP binding"/>
    <property type="evidence" value="ECO:0007669"/>
    <property type="project" value="UniProtKB-KW"/>
</dbReference>
<dbReference type="CDD" id="cd18787">
    <property type="entry name" value="SF2_C_DEAD"/>
    <property type="match status" value="1"/>
</dbReference>
<dbReference type="PROSITE" id="PS51192">
    <property type="entry name" value="HELICASE_ATP_BIND_1"/>
    <property type="match status" value="1"/>
</dbReference>
<dbReference type="CDD" id="cd00268">
    <property type="entry name" value="DEADc"/>
    <property type="match status" value="1"/>
</dbReference>
<accession>A0A1H9YLK3</accession>
<dbReference type="GO" id="GO:0016787">
    <property type="term" value="F:hydrolase activity"/>
    <property type="evidence" value="ECO:0007669"/>
    <property type="project" value="UniProtKB-KW"/>
</dbReference>
<feature type="domain" description="DEAD-box RNA helicase Q" evidence="10">
    <location>
        <begin position="1"/>
        <end position="29"/>
    </location>
</feature>
<dbReference type="PANTHER" id="PTHR47959:SF1">
    <property type="entry name" value="ATP-DEPENDENT RNA HELICASE DBPA"/>
    <property type="match status" value="1"/>
</dbReference>
<dbReference type="InterPro" id="IPR000629">
    <property type="entry name" value="RNA-helicase_DEAD-box_CS"/>
</dbReference>
<dbReference type="Pfam" id="PF00271">
    <property type="entry name" value="Helicase_C"/>
    <property type="match status" value="1"/>
</dbReference>
<feature type="domain" description="Helicase ATP-binding" evidence="8">
    <location>
        <begin position="32"/>
        <end position="203"/>
    </location>
</feature>
<dbReference type="PROSITE" id="PS51195">
    <property type="entry name" value="Q_MOTIF"/>
    <property type="match status" value="1"/>
</dbReference>
<dbReference type="InterPro" id="IPR027417">
    <property type="entry name" value="P-loop_NTPase"/>
</dbReference>
<evidence type="ECO:0000313" key="12">
    <source>
        <dbReference type="Proteomes" id="UP000198762"/>
    </source>
</evidence>
<evidence type="ECO:0000256" key="3">
    <source>
        <dbReference type="ARBA" id="ARBA00022806"/>
    </source>
</evidence>
<evidence type="ECO:0000313" key="11">
    <source>
        <dbReference type="EMBL" id="SES69960.1"/>
    </source>
</evidence>
<name>A0A1H9YLK3_9GAMM</name>
<dbReference type="PANTHER" id="PTHR47959">
    <property type="entry name" value="ATP-DEPENDENT RNA HELICASE RHLE-RELATED"/>
    <property type="match status" value="1"/>
</dbReference>